<dbReference type="Proteomes" id="UP000681722">
    <property type="component" value="Unassembled WGS sequence"/>
</dbReference>
<organism evidence="1 3">
    <name type="scientific">Didymodactylos carnosus</name>
    <dbReference type="NCBI Taxonomy" id="1234261"/>
    <lineage>
        <taxon>Eukaryota</taxon>
        <taxon>Metazoa</taxon>
        <taxon>Spiralia</taxon>
        <taxon>Gnathifera</taxon>
        <taxon>Rotifera</taxon>
        <taxon>Eurotatoria</taxon>
        <taxon>Bdelloidea</taxon>
        <taxon>Philodinida</taxon>
        <taxon>Philodinidae</taxon>
        <taxon>Didymodactylos</taxon>
    </lineage>
</organism>
<dbReference type="AlphaFoldDB" id="A0A814JHN9"/>
<evidence type="ECO:0000313" key="2">
    <source>
        <dbReference type="EMBL" id="CAF3808621.1"/>
    </source>
</evidence>
<keyword evidence="3" id="KW-1185">Reference proteome</keyword>
<name>A0A814JHN9_9BILA</name>
<sequence length="270" mass="31460">MDSILKIFCRQIEDLLRLTHMVVKALQLQSFLSADQNLSVTFDISNENCVDYQCSLSYDFCNEVKFAHQRLQHTCYLLQRAIYRVQAMRQAKPLCRIQIHDDTIVQYDHFLSKEFNYIQTTIQNSKKYLHNLLQPLKTLQLIYNQIEQNIKVLLCCTHWSLPYKNTMFFAPLVSDILSHFFLILTIVSRLSLDIVDLKPCKQPTNLTLKLSSSSQCILSTRAYTLRYTNNNTKSKKHITSLFSNLDFSKNVTKSVKKNKTMVRNSSPIGE</sequence>
<evidence type="ECO:0000313" key="1">
    <source>
        <dbReference type="EMBL" id="CAF1038181.1"/>
    </source>
</evidence>
<reference evidence="1" key="1">
    <citation type="submission" date="2021-02" db="EMBL/GenBank/DDBJ databases">
        <authorList>
            <person name="Nowell W R."/>
        </authorList>
    </citation>
    <scope>NUCLEOTIDE SEQUENCE</scope>
</reference>
<dbReference type="EMBL" id="CAJOBC010003964">
    <property type="protein sequence ID" value="CAF3808621.1"/>
    <property type="molecule type" value="Genomic_DNA"/>
</dbReference>
<dbReference type="OrthoDB" id="10015081at2759"/>
<evidence type="ECO:0000313" key="3">
    <source>
        <dbReference type="Proteomes" id="UP000663829"/>
    </source>
</evidence>
<accession>A0A814JHN9</accession>
<protein>
    <submittedName>
        <fullName evidence="1">Uncharacterized protein</fullName>
    </submittedName>
</protein>
<gene>
    <name evidence="1" type="ORF">GPM918_LOCUS15637</name>
    <name evidence="2" type="ORF">SRO942_LOCUS15637</name>
</gene>
<comment type="caution">
    <text evidence="1">The sequence shown here is derived from an EMBL/GenBank/DDBJ whole genome shotgun (WGS) entry which is preliminary data.</text>
</comment>
<dbReference type="Proteomes" id="UP000663829">
    <property type="component" value="Unassembled WGS sequence"/>
</dbReference>
<proteinExistence type="predicted"/>
<dbReference type="EMBL" id="CAJNOQ010003964">
    <property type="protein sequence ID" value="CAF1038181.1"/>
    <property type="molecule type" value="Genomic_DNA"/>
</dbReference>